<dbReference type="NCBIfam" id="TIGR00231">
    <property type="entry name" value="small_GTP"/>
    <property type="match status" value="1"/>
</dbReference>
<feature type="domain" description="Tr-type G" evidence="11">
    <location>
        <begin position="64"/>
        <end position="244"/>
    </location>
</feature>
<dbReference type="InterPro" id="IPR009000">
    <property type="entry name" value="Transl_B-barrel_sf"/>
</dbReference>
<keyword evidence="8 9" id="KW-0472">Membrane</keyword>
<comment type="catalytic activity">
    <reaction evidence="9">
        <text>GTP + H2O = GDP + phosphate + H(+)</text>
        <dbReference type="Rhea" id="RHEA:19669"/>
        <dbReference type="ChEBI" id="CHEBI:15377"/>
        <dbReference type="ChEBI" id="CHEBI:15378"/>
        <dbReference type="ChEBI" id="CHEBI:37565"/>
        <dbReference type="ChEBI" id="CHEBI:43474"/>
        <dbReference type="ChEBI" id="CHEBI:58189"/>
        <dbReference type="EC" id="3.6.5.n1"/>
    </reaction>
</comment>
<dbReference type="InterPro" id="IPR031157">
    <property type="entry name" value="G_TR_CS"/>
</dbReference>
<evidence type="ECO:0000256" key="4">
    <source>
        <dbReference type="ARBA" id="ARBA00022792"/>
    </source>
</evidence>
<dbReference type="GO" id="GO:0005759">
    <property type="term" value="C:mitochondrial matrix"/>
    <property type="evidence" value="ECO:0007669"/>
    <property type="project" value="UniProtKB-UniRule"/>
</dbReference>
<dbReference type="Pfam" id="PF06421">
    <property type="entry name" value="LepA_C"/>
    <property type="match status" value="1"/>
</dbReference>
<dbReference type="OMA" id="SMLYRHP"/>
<organism evidence="12 13">
    <name type="scientific">Ectocarpus siliculosus</name>
    <name type="common">Brown alga</name>
    <name type="synonym">Conferva siliculosa</name>
    <dbReference type="NCBI Taxonomy" id="2880"/>
    <lineage>
        <taxon>Eukaryota</taxon>
        <taxon>Sar</taxon>
        <taxon>Stramenopiles</taxon>
        <taxon>Ochrophyta</taxon>
        <taxon>PX clade</taxon>
        <taxon>Phaeophyceae</taxon>
        <taxon>Ectocarpales</taxon>
        <taxon>Ectocarpaceae</taxon>
        <taxon>Ectocarpus</taxon>
    </lineage>
</organism>
<dbReference type="Pfam" id="PF00679">
    <property type="entry name" value="EFG_C"/>
    <property type="match status" value="1"/>
</dbReference>
<dbReference type="Pfam" id="PF00009">
    <property type="entry name" value="GTP_EFTU"/>
    <property type="match status" value="1"/>
</dbReference>
<dbReference type="SUPFAM" id="SSF50447">
    <property type="entry name" value="Translation proteins"/>
    <property type="match status" value="1"/>
</dbReference>
<dbReference type="GO" id="GO:0003746">
    <property type="term" value="F:translation elongation factor activity"/>
    <property type="evidence" value="ECO:0007669"/>
    <property type="project" value="UniProtKB-KW"/>
</dbReference>
<dbReference type="PRINTS" id="PR00315">
    <property type="entry name" value="ELONGATNFCT"/>
</dbReference>
<dbReference type="CDD" id="cd03709">
    <property type="entry name" value="lepA_C"/>
    <property type="match status" value="1"/>
</dbReference>
<dbReference type="Gene3D" id="3.30.70.240">
    <property type="match status" value="1"/>
</dbReference>
<proteinExistence type="inferred from homology"/>
<dbReference type="PROSITE" id="PS00301">
    <property type="entry name" value="G_TR_1"/>
    <property type="match status" value="1"/>
</dbReference>
<dbReference type="GO" id="GO:0003924">
    <property type="term" value="F:GTPase activity"/>
    <property type="evidence" value="ECO:0007669"/>
    <property type="project" value="UniProtKB-UniRule"/>
</dbReference>
<dbReference type="FunFam" id="2.40.30.10:FF:000015">
    <property type="entry name" value="Translation factor GUF1, mitochondrial"/>
    <property type="match status" value="1"/>
</dbReference>
<dbReference type="InterPro" id="IPR000795">
    <property type="entry name" value="T_Tr_GTP-bd_dom"/>
</dbReference>
<dbReference type="InterPro" id="IPR000640">
    <property type="entry name" value="EFG_V-like"/>
</dbReference>
<dbReference type="FunFam" id="3.30.70.870:FF:000004">
    <property type="entry name" value="Translation factor GUF1, mitochondrial"/>
    <property type="match status" value="1"/>
</dbReference>
<dbReference type="SUPFAM" id="SSF52540">
    <property type="entry name" value="P-loop containing nucleoside triphosphate hydrolases"/>
    <property type="match status" value="1"/>
</dbReference>
<dbReference type="GO" id="GO:0005743">
    <property type="term" value="C:mitochondrial inner membrane"/>
    <property type="evidence" value="ECO:0007669"/>
    <property type="project" value="UniProtKB-SubCell"/>
</dbReference>
<feature type="region of interest" description="Disordered" evidence="10">
    <location>
        <begin position="296"/>
        <end position="318"/>
    </location>
</feature>
<dbReference type="InterPro" id="IPR013842">
    <property type="entry name" value="LepA_CTD"/>
</dbReference>
<dbReference type="InterPro" id="IPR005225">
    <property type="entry name" value="Small_GTP-bd"/>
</dbReference>
<evidence type="ECO:0000256" key="2">
    <source>
        <dbReference type="ARBA" id="ARBA00005454"/>
    </source>
</evidence>
<dbReference type="Proteomes" id="UP000002630">
    <property type="component" value="Linkage Group LG16"/>
</dbReference>
<keyword evidence="13" id="KW-1185">Reference proteome</keyword>
<keyword evidence="7 9" id="KW-0342">GTP-binding</keyword>
<evidence type="ECO:0000256" key="3">
    <source>
        <dbReference type="ARBA" id="ARBA00022741"/>
    </source>
</evidence>
<dbReference type="FunFam" id="3.30.70.240:FF:000007">
    <property type="entry name" value="Translation factor GUF1, mitochondrial"/>
    <property type="match status" value="1"/>
</dbReference>
<dbReference type="GO" id="GO:0097177">
    <property type="term" value="F:mitochondrial ribosome binding"/>
    <property type="evidence" value="ECO:0007669"/>
    <property type="project" value="TreeGrafter"/>
</dbReference>
<protein>
    <recommendedName>
        <fullName evidence="9">Translation factor GUF1 homolog, mitochondrial</fullName>
        <ecNumber evidence="9">3.6.5.n1</ecNumber>
    </recommendedName>
    <alternativeName>
        <fullName evidence="9">Elongation factor 4 homolog</fullName>
        <shortName evidence="9">EF-4</shortName>
    </alternativeName>
    <alternativeName>
        <fullName evidence="9">GTPase GUF1 homolog</fullName>
    </alternativeName>
    <alternativeName>
        <fullName evidence="9">Ribosomal back-translocase</fullName>
    </alternativeName>
</protein>
<dbReference type="EC" id="3.6.5.n1" evidence="9"/>
<feature type="binding site" evidence="9">
    <location>
        <begin position="73"/>
        <end position="80"/>
    </location>
    <ligand>
        <name>GTP</name>
        <dbReference type="ChEBI" id="CHEBI:37565"/>
    </ligand>
</feature>
<dbReference type="SUPFAM" id="SSF54980">
    <property type="entry name" value="EF-G C-terminal domain-like"/>
    <property type="match status" value="2"/>
</dbReference>
<dbReference type="InterPro" id="IPR027417">
    <property type="entry name" value="P-loop_NTPase"/>
</dbReference>
<evidence type="ECO:0000256" key="1">
    <source>
        <dbReference type="ARBA" id="ARBA00004229"/>
    </source>
</evidence>
<feature type="compositionally biased region" description="Basic residues" evidence="10">
    <location>
        <begin position="657"/>
        <end position="674"/>
    </location>
</feature>
<dbReference type="FunFam" id="3.30.70.2570:FF:000001">
    <property type="entry name" value="Translation factor GUF1, mitochondrial"/>
    <property type="match status" value="1"/>
</dbReference>
<dbReference type="GO" id="GO:0009507">
    <property type="term" value="C:chloroplast"/>
    <property type="evidence" value="ECO:0007669"/>
    <property type="project" value="UniProtKB-SubCell"/>
</dbReference>
<keyword evidence="3 9" id="KW-0547">Nucleotide-binding</keyword>
<dbReference type="Gene3D" id="3.30.70.2570">
    <property type="entry name" value="Elongation factor 4, C-terminal domain"/>
    <property type="match status" value="1"/>
</dbReference>
<evidence type="ECO:0000313" key="12">
    <source>
        <dbReference type="EMBL" id="CBN74483.1"/>
    </source>
</evidence>
<feature type="region of interest" description="Disordered" evidence="10">
    <location>
        <begin position="649"/>
        <end position="675"/>
    </location>
</feature>
<keyword evidence="5 9" id="KW-0378">Hydrolase</keyword>
<comment type="similarity">
    <text evidence="9">Belongs to the GTP-binding elongation factor family. LepA subfamily.</text>
</comment>
<dbReference type="STRING" id="2880.D8LK14"/>
<dbReference type="Gene3D" id="2.40.30.10">
    <property type="entry name" value="Translation factors"/>
    <property type="match status" value="1"/>
</dbReference>
<dbReference type="EMBL" id="FN649741">
    <property type="protein sequence ID" value="CBN74483.1"/>
    <property type="molecule type" value="Genomic_DNA"/>
</dbReference>
<evidence type="ECO:0000256" key="8">
    <source>
        <dbReference type="ARBA" id="ARBA00023136"/>
    </source>
</evidence>
<dbReference type="HAMAP" id="MF_00071">
    <property type="entry name" value="LepA"/>
    <property type="match status" value="1"/>
</dbReference>
<dbReference type="PANTHER" id="PTHR43512">
    <property type="entry name" value="TRANSLATION FACTOR GUF1-RELATED"/>
    <property type="match status" value="1"/>
</dbReference>
<evidence type="ECO:0000259" key="11">
    <source>
        <dbReference type="PROSITE" id="PS51722"/>
    </source>
</evidence>
<evidence type="ECO:0000256" key="6">
    <source>
        <dbReference type="ARBA" id="ARBA00023128"/>
    </source>
</evidence>
<keyword evidence="4 9" id="KW-0999">Mitochondrion inner membrane</keyword>
<dbReference type="InParanoid" id="D8LK14"/>
<sequence>MVLRAWVTGPRGLRSGLAAPLRGICVAVRWCSTNSSSDAAGRQPEMTVNDLHRQPDMLSGFDPSLIRNFSIIAHIDHGKSTLADTLLVRTGTISAKDSRGSPQMLDTLKVERDRGITVKAQTASMLHDGHLLNLIDTPGHVDFSYEVVRSLSACQGALLLVDATQGVQAQTLSTAKAAQAAGLKLVPVVTKIDLHHANVEDAILSVATTFDLDPDDVIPTSAKTGEGVDEVLGAIIERVPPPPRVVDPAAPLRARLVDSWYDTVRGVVCLVEVVDGCLVEQDRVVPFHLKYGSGSASGSGSDAAGGGSPAPSTSSETFSVQEVGLLTPAPTRTGALYPGQVGYIIAGMRSTRQATMGDTIIKAGVSPPPSPLLIIEPSKSMLFASVYPLDDGDFDSLLRAVERLALNDAAIEWEREQSPALGMGLRMGFLGVLHMEVFHQRLVDEFDTPVLLTTPTVPYQIQPSGGRDPVTVINLSDWPDPSKKDGLKFKVLEPVVDATIITPTECLGAMLTLLKNRRGRQTSIKYLDGERVLLEYKLPWQEVVSDLHDQAKTVSSGYASFDYSAAEPEAADLVKVDISINGDSVDALSFVCHRDAAQRKGRDVARRLKEVIDRQQFEVVVHAKMGARPFAKERIPPYRKDVLMKSGKLVGGGDSSRKKKLLDKQKKGKARAKTVGRVQLSQEAFWAVLSGGSGAGGAGGGGGR</sequence>
<dbReference type="PROSITE" id="PS51722">
    <property type="entry name" value="G_TR_2"/>
    <property type="match status" value="1"/>
</dbReference>
<reference evidence="12 13" key="1">
    <citation type="journal article" date="2010" name="Nature">
        <title>The Ectocarpus genome and the independent evolution of multicellularity in brown algae.</title>
        <authorList>
            <person name="Cock J.M."/>
            <person name="Sterck L."/>
            <person name="Rouze P."/>
            <person name="Scornet D."/>
            <person name="Allen A.E."/>
            <person name="Amoutzias G."/>
            <person name="Anthouard V."/>
            <person name="Artiguenave F."/>
            <person name="Aury J.M."/>
            <person name="Badger J.H."/>
            <person name="Beszteri B."/>
            <person name="Billiau K."/>
            <person name="Bonnet E."/>
            <person name="Bothwell J.H."/>
            <person name="Bowler C."/>
            <person name="Boyen C."/>
            <person name="Brownlee C."/>
            <person name="Carrano C.J."/>
            <person name="Charrier B."/>
            <person name="Cho G.Y."/>
            <person name="Coelho S.M."/>
            <person name="Collen J."/>
            <person name="Corre E."/>
            <person name="Da Silva C."/>
            <person name="Delage L."/>
            <person name="Delaroque N."/>
            <person name="Dittami S.M."/>
            <person name="Doulbeau S."/>
            <person name="Elias M."/>
            <person name="Farnham G."/>
            <person name="Gachon C.M."/>
            <person name="Gschloessl B."/>
            <person name="Heesch S."/>
            <person name="Jabbari K."/>
            <person name="Jubin C."/>
            <person name="Kawai H."/>
            <person name="Kimura K."/>
            <person name="Kloareg B."/>
            <person name="Kupper F.C."/>
            <person name="Lang D."/>
            <person name="Le Bail A."/>
            <person name="Leblanc C."/>
            <person name="Lerouge P."/>
            <person name="Lohr M."/>
            <person name="Lopez P.J."/>
            <person name="Martens C."/>
            <person name="Maumus F."/>
            <person name="Michel G."/>
            <person name="Miranda-Saavedra D."/>
            <person name="Morales J."/>
            <person name="Moreau H."/>
            <person name="Motomura T."/>
            <person name="Nagasato C."/>
            <person name="Napoli C.A."/>
            <person name="Nelson D.R."/>
            <person name="Nyvall-Collen P."/>
            <person name="Peters A.F."/>
            <person name="Pommier C."/>
            <person name="Potin P."/>
            <person name="Poulain J."/>
            <person name="Quesneville H."/>
            <person name="Read B."/>
            <person name="Rensing S.A."/>
            <person name="Ritter A."/>
            <person name="Rousvoal S."/>
            <person name="Samanta M."/>
            <person name="Samson G."/>
            <person name="Schroeder D.C."/>
            <person name="Segurens B."/>
            <person name="Strittmatter M."/>
            <person name="Tonon T."/>
            <person name="Tregear J.W."/>
            <person name="Valentin K."/>
            <person name="von Dassow P."/>
            <person name="Yamagishi T."/>
            <person name="Van de Peer Y."/>
            <person name="Wincker P."/>
        </authorList>
    </citation>
    <scope>NUCLEOTIDE SEQUENCE [LARGE SCALE GENOMIC DNA]</scope>
    <source>
        <strain evidence="13">Ec32 / CCAP1310/4</strain>
    </source>
</reference>
<dbReference type="InterPro" id="IPR006297">
    <property type="entry name" value="EF-4"/>
</dbReference>
<feature type="binding site" evidence="9">
    <location>
        <begin position="136"/>
        <end position="140"/>
    </location>
    <ligand>
        <name>GTP</name>
        <dbReference type="ChEBI" id="CHEBI:37565"/>
    </ligand>
</feature>
<dbReference type="eggNOG" id="KOG0462">
    <property type="taxonomic scope" value="Eukaryota"/>
</dbReference>
<dbReference type="PANTHER" id="PTHR43512:SF7">
    <property type="entry name" value="TRANSLATION FACTOR GUF1, MITOCHONDRIAL"/>
    <property type="match status" value="1"/>
</dbReference>
<dbReference type="EMBL" id="FN648464">
    <property type="protein sequence ID" value="CBN74483.1"/>
    <property type="molecule type" value="Genomic_DNA"/>
</dbReference>
<dbReference type="AlphaFoldDB" id="D8LK14"/>
<keyword evidence="12" id="KW-0251">Elongation factor</keyword>
<evidence type="ECO:0000256" key="5">
    <source>
        <dbReference type="ARBA" id="ARBA00022801"/>
    </source>
</evidence>
<dbReference type="InterPro" id="IPR035647">
    <property type="entry name" value="EFG_III/V"/>
</dbReference>
<dbReference type="Gene3D" id="3.40.50.300">
    <property type="entry name" value="P-loop containing nucleotide triphosphate hydrolases"/>
    <property type="match status" value="1"/>
</dbReference>
<dbReference type="GO" id="GO:0045727">
    <property type="term" value="P:positive regulation of translation"/>
    <property type="evidence" value="ECO:0007669"/>
    <property type="project" value="UniProtKB-UniRule"/>
</dbReference>
<dbReference type="FunCoup" id="D8LK14">
    <property type="interactions" value="232"/>
</dbReference>
<evidence type="ECO:0000256" key="10">
    <source>
        <dbReference type="SAM" id="MobiDB-lite"/>
    </source>
</evidence>
<evidence type="ECO:0000256" key="9">
    <source>
        <dbReference type="HAMAP-Rule" id="MF_03137"/>
    </source>
</evidence>
<dbReference type="GO" id="GO:0005525">
    <property type="term" value="F:GTP binding"/>
    <property type="evidence" value="ECO:0007669"/>
    <property type="project" value="UniProtKB-UniRule"/>
</dbReference>
<comment type="function">
    <text evidence="9">Promotes mitochondrial protein synthesis. May act as a fidelity factor of the translation reaction, by catalyzing a one-codon backward translocation of tRNAs on improperly translocated ribosomes. Binds to mitochondrial ribosomes in a GTP-dependent manner.</text>
</comment>
<dbReference type="OrthoDB" id="1074at2759"/>
<dbReference type="InterPro" id="IPR035654">
    <property type="entry name" value="LepA_IV"/>
</dbReference>
<keyword evidence="6 9" id="KW-0496">Mitochondrion</keyword>
<dbReference type="InterPro" id="IPR038363">
    <property type="entry name" value="LepA_C_sf"/>
</dbReference>
<dbReference type="Gene3D" id="3.30.70.870">
    <property type="entry name" value="Elongation Factor G (Translational Gtpase), domain 3"/>
    <property type="match status" value="1"/>
</dbReference>
<comment type="similarity">
    <text evidence="2">Belongs to the TRAFAC class translation factor GTPase superfamily. Classic translation factor GTPase family. LepA subfamily.</text>
</comment>
<gene>
    <name evidence="12" type="primary">Guf1</name>
    <name evidence="12" type="ORF">Esi_0028_0075</name>
</gene>
<feature type="binding site" evidence="9">
    <location>
        <begin position="190"/>
        <end position="193"/>
    </location>
    <ligand>
        <name>GTP</name>
        <dbReference type="ChEBI" id="CHEBI:37565"/>
    </ligand>
</feature>
<evidence type="ECO:0000256" key="7">
    <source>
        <dbReference type="ARBA" id="ARBA00023134"/>
    </source>
</evidence>
<evidence type="ECO:0000313" key="13">
    <source>
        <dbReference type="Proteomes" id="UP000002630"/>
    </source>
</evidence>
<accession>D8LK14</accession>
<name>D8LK14_ECTSI</name>
<comment type="subcellular location">
    <subcellularLocation>
        <location evidence="9">Mitochondrion inner membrane</location>
        <topology evidence="9">Peripheral membrane protein</topology>
        <orientation evidence="9">Matrix side</orientation>
    </subcellularLocation>
    <subcellularLocation>
        <location evidence="1">Plastid</location>
        <location evidence="1">Chloroplast</location>
    </subcellularLocation>
</comment>
<keyword evidence="9" id="KW-0648">Protein biosynthesis</keyword>